<comment type="caution">
    <text evidence="2">The sequence shown here is derived from an EMBL/GenBank/DDBJ whole genome shotgun (WGS) entry which is preliminary data.</text>
</comment>
<evidence type="ECO:0000313" key="3">
    <source>
        <dbReference type="Proteomes" id="UP000683139"/>
    </source>
</evidence>
<dbReference type="InterPro" id="IPR008326">
    <property type="entry name" value="PdhI-like"/>
</dbReference>
<gene>
    <name evidence="2" type="ORF">J40TS1_22590</name>
</gene>
<evidence type="ECO:0008006" key="4">
    <source>
        <dbReference type="Google" id="ProtNLM"/>
    </source>
</evidence>
<protein>
    <recommendedName>
        <fullName evidence="4">FeS cluster biogenesis domain-containing protein</fullName>
    </recommendedName>
</protein>
<dbReference type="PIRSF" id="PIRSF034852">
    <property type="entry name" value="UCP034852"/>
    <property type="match status" value="1"/>
</dbReference>
<dbReference type="EMBL" id="BOSE01000003">
    <property type="protein sequence ID" value="GIP16617.1"/>
    <property type="molecule type" value="Genomic_DNA"/>
</dbReference>
<proteinExistence type="inferred from homology"/>
<evidence type="ECO:0000313" key="2">
    <source>
        <dbReference type="EMBL" id="GIP16617.1"/>
    </source>
</evidence>
<dbReference type="AlphaFoldDB" id="A0A919YNV1"/>
<sequence length="95" mass="10819">MALIVEQPAANWYKSQMELGQGDHVRIYVRLGGCGSVHPGLSLGVMQDEPREIGVQHTVDGIHYFIEKDNMWYLEEKDLRISFDAANEEIIMTVQ</sequence>
<evidence type="ECO:0000256" key="1">
    <source>
        <dbReference type="ARBA" id="ARBA00006718"/>
    </source>
</evidence>
<name>A0A919YNV1_9BACL</name>
<dbReference type="SUPFAM" id="SSF89360">
    <property type="entry name" value="HesB-like domain"/>
    <property type="match status" value="1"/>
</dbReference>
<accession>A0A919YNV1</accession>
<comment type="similarity">
    <text evidence="1">Belongs to the HesB/IscA family.</text>
</comment>
<keyword evidence="3" id="KW-1185">Reference proteome</keyword>
<reference evidence="2" key="1">
    <citation type="submission" date="2021-03" db="EMBL/GenBank/DDBJ databases">
        <title>Antimicrobial resistance genes in bacteria isolated from Japanese honey, and their potential for conferring macrolide and lincosamide resistance in the American foulbrood pathogen Paenibacillus larvae.</title>
        <authorList>
            <person name="Okamoto M."/>
            <person name="Kumagai M."/>
            <person name="Kanamori H."/>
            <person name="Takamatsu D."/>
        </authorList>
    </citation>
    <scope>NUCLEOTIDE SEQUENCE</scope>
    <source>
        <strain evidence="2">J40TS1</strain>
    </source>
</reference>
<dbReference type="Proteomes" id="UP000683139">
    <property type="component" value="Unassembled WGS sequence"/>
</dbReference>
<organism evidence="2 3">
    <name type="scientific">Paenibacillus montaniterrae</name>
    <dbReference type="NCBI Taxonomy" id="429341"/>
    <lineage>
        <taxon>Bacteria</taxon>
        <taxon>Bacillati</taxon>
        <taxon>Bacillota</taxon>
        <taxon>Bacilli</taxon>
        <taxon>Bacillales</taxon>
        <taxon>Paenibacillaceae</taxon>
        <taxon>Paenibacillus</taxon>
    </lineage>
</organism>
<dbReference type="InterPro" id="IPR035903">
    <property type="entry name" value="HesB-like_dom_sf"/>
</dbReference>